<evidence type="ECO:0000313" key="2">
    <source>
        <dbReference type="Proteomes" id="UP000813672"/>
    </source>
</evidence>
<comment type="caution">
    <text evidence="1">The sequence shown here is derived from an EMBL/GenBank/DDBJ whole genome shotgun (WGS) entry which is preliminary data.</text>
</comment>
<dbReference type="Proteomes" id="UP000813672">
    <property type="component" value="Unassembled WGS sequence"/>
</dbReference>
<evidence type="ECO:0000313" key="1">
    <source>
        <dbReference type="EMBL" id="MCE8537060.1"/>
    </source>
</evidence>
<dbReference type="AlphaFoldDB" id="A0A9Q3ZLJ8"/>
<reference evidence="1" key="1">
    <citation type="journal article" date="2021" name="Environ. Microbiol.">
        <title>Cryptic niche differentiation of novel sediment ecotypes of Rugeria pomeroyi correlates with nitrate respiration.</title>
        <authorList>
            <person name="Lin X."/>
            <person name="McNichol J."/>
            <person name="Chu X."/>
            <person name="Qian Y."/>
            <person name="Luo H."/>
        </authorList>
    </citation>
    <scope>NUCLEOTIDE SEQUENCE</scope>
    <source>
        <strain evidence="1">SZCCDBB064</strain>
    </source>
</reference>
<accession>A0A9Q3ZLJ8</accession>
<protein>
    <submittedName>
        <fullName evidence="1">Uncharacterized protein</fullName>
    </submittedName>
</protein>
<organism evidence="1 2">
    <name type="scientific">Ruegeria pomeroyi</name>
    <dbReference type="NCBI Taxonomy" id="89184"/>
    <lineage>
        <taxon>Bacteria</taxon>
        <taxon>Pseudomonadati</taxon>
        <taxon>Pseudomonadota</taxon>
        <taxon>Alphaproteobacteria</taxon>
        <taxon>Rhodobacterales</taxon>
        <taxon>Roseobacteraceae</taxon>
        <taxon>Ruegeria</taxon>
    </lineage>
</organism>
<name>A0A9Q3ZLJ8_9RHOB</name>
<dbReference type="RefSeq" id="WP_234218915.1">
    <property type="nucleotide sequence ID" value="NZ_JAGQAF010000003.1"/>
</dbReference>
<proteinExistence type="predicted"/>
<sequence length="127" mass="14525">MVMDIHRERAAILGTSRDEDEARVSARVRLRFSLAGQQSPETSAIVVSVAVAAGQNQPWRRTRREILASAWHWLERYFDGASLESGDGNLFSDIFDEKPWQKGSGLTPTQERSLQRDLRRITREHAY</sequence>
<gene>
    <name evidence="1" type="ORF">KBY27_06295</name>
</gene>
<dbReference type="EMBL" id="JAGQAF010000003">
    <property type="protein sequence ID" value="MCE8537060.1"/>
    <property type="molecule type" value="Genomic_DNA"/>
</dbReference>